<feature type="domain" description="Peptidase M24" evidence="2">
    <location>
        <begin position="389"/>
        <end position="609"/>
    </location>
</feature>
<dbReference type="Gene3D" id="3.90.230.10">
    <property type="entry name" value="Creatinase/methionine aminopeptidase superfamily"/>
    <property type="match status" value="1"/>
</dbReference>
<dbReference type="PANTHER" id="PTHR43763">
    <property type="entry name" value="XAA-PRO AMINOPEPTIDASE 1"/>
    <property type="match status" value="1"/>
</dbReference>
<dbReference type="OrthoDB" id="9995434at2759"/>
<dbReference type="SUPFAM" id="SSF53092">
    <property type="entry name" value="Creatinase/prolidase N-terminal domain"/>
    <property type="match status" value="1"/>
</dbReference>
<dbReference type="InterPro" id="IPR050422">
    <property type="entry name" value="X-Pro_aminopeptidase_P"/>
</dbReference>
<organism evidence="5 6">
    <name type="scientific">Stichopus japonicus</name>
    <name type="common">Sea cucumber</name>
    <dbReference type="NCBI Taxonomy" id="307972"/>
    <lineage>
        <taxon>Eukaryota</taxon>
        <taxon>Metazoa</taxon>
        <taxon>Echinodermata</taxon>
        <taxon>Eleutherozoa</taxon>
        <taxon>Echinozoa</taxon>
        <taxon>Holothuroidea</taxon>
        <taxon>Aspidochirotacea</taxon>
        <taxon>Aspidochirotida</taxon>
        <taxon>Stichopodidae</taxon>
        <taxon>Apostichopus</taxon>
    </lineage>
</organism>
<proteinExistence type="predicted"/>
<accession>A0A2G8L5N6</accession>
<feature type="domain" description="Peptidase M24 C-terminal" evidence="4">
    <location>
        <begin position="621"/>
        <end position="680"/>
    </location>
</feature>
<dbReference type="InterPro" id="IPR032416">
    <property type="entry name" value="Peptidase_M24_C"/>
</dbReference>
<evidence type="ECO:0000259" key="2">
    <source>
        <dbReference type="Pfam" id="PF00557"/>
    </source>
</evidence>
<evidence type="ECO:0000313" key="5">
    <source>
        <dbReference type="EMBL" id="PIK55561.1"/>
    </source>
</evidence>
<keyword evidence="6" id="KW-1185">Reference proteome</keyword>
<evidence type="ECO:0000313" key="6">
    <source>
        <dbReference type="Proteomes" id="UP000230750"/>
    </source>
</evidence>
<dbReference type="PANTHER" id="PTHR43763:SF18">
    <property type="entry name" value="XAA-PRO AMINOPEPTIDASE 1"/>
    <property type="match status" value="1"/>
</dbReference>
<dbReference type="Pfam" id="PF00557">
    <property type="entry name" value="Peptidase_M24"/>
    <property type="match status" value="1"/>
</dbReference>
<feature type="region of interest" description="Disordered" evidence="1">
    <location>
        <begin position="1"/>
        <end position="36"/>
    </location>
</feature>
<protein>
    <recommendedName>
        <fullName evidence="7">Xaa-Pro aminopeptidase 1</fullName>
    </recommendedName>
</protein>
<feature type="domain" description="Creatinase N-terminal" evidence="3">
    <location>
        <begin position="55"/>
        <end position="194"/>
    </location>
</feature>
<dbReference type="GO" id="GO:0004177">
    <property type="term" value="F:aminopeptidase activity"/>
    <property type="evidence" value="ECO:0007669"/>
    <property type="project" value="UniProtKB-ARBA"/>
</dbReference>
<dbReference type="SUPFAM" id="SSF55920">
    <property type="entry name" value="Creatinase/aminopeptidase"/>
    <property type="match status" value="1"/>
</dbReference>
<dbReference type="Gene3D" id="3.40.350.10">
    <property type="entry name" value="Creatinase/prolidase N-terminal domain"/>
    <property type="match status" value="2"/>
</dbReference>
<evidence type="ECO:0000259" key="4">
    <source>
        <dbReference type="Pfam" id="PF16188"/>
    </source>
</evidence>
<evidence type="ECO:0000256" key="1">
    <source>
        <dbReference type="SAM" id="MobiDB-lite"/>
    </source>
</evidence>
<dbReference type="InterPro" id="IPR000587">
    <property type="entry name" value="Creatinase_N"/>
</dbReference>
<dbReference type="InterPro" id="IPR000994">
    <property type="entry name" value="Pept_M24"/>
</dbReference>
<dbReference type="InterPro" id="IPR029149">
    <property type="entry name" value="Creatin/AminoP/Spt16_N"/>
</dbReference>
<name>A0A2G8L5N6_STIJA</name>
<dbReference type="EMBL" id="MRZV01000210">
    <property type="protein sequence ID" value="PIK55561.1"/>
    <property type="molecule type" value="Genomic_DNA"/>
</dbReference>
<dbReference type="InterPro" id="IPR036005">
    <property type="entry name" value="Creatinase/aminopeptidase-like"/>
</dbReference>
<dbReference type="AlphaFoldDB" id="A0A2G8L5N6"/>
<feature type="compositionally biased region" description="Basic residues" evidence="1">
    <location>
        <begin position="13"/>
        <end position="25"/>
    </location>
</feature>
<dbReference type="Pfam" id="PF01321">
    <property type="entry name" value="Creatinase_N"/>
    <property type="match status" value="1"/>
</dbReference>
<gene>
    <name evidence="5" type="ORF">BSL78_07517</name>
</gene>
<evidence type="ECO:0008006" key="7">
    <source>
        <dbReference type="Google" id="ProtNLM"/>
    </source>
</evidence>
<sequence length="715" mass="83370">MLISPCPITDASKHKKPFKASRQKRQNLNNRYDLRDCDSIPPYEPDTVVPTDNVLEKLREEMRLKDIDAYVIPSSDAHQSEYLADRDQRRKFMSGFSGTSGLAIVTRNRQYTSRNKAAVWVDPRYFIQARQELDCNWLSMEIGEENVLEPDDWLTGDTYDESDDRHAQLPDNARVGFDPTLLDIITYFEWNETFIDSPRDIRLVALERNLIDIVWEELVGGEENLPEYPGEELIVLEDVYTDYERRKAQVLVIHKLDEIAWLFNLRGEDIPYNPVFISYCIITNNDIRLDIFFVFSEVVVIFSCFLGVFTSSLVEYAFPFQDAALKWNHELVDHPACQCASSWDVCRVFINRIEEPSPILLMKAQKNDVEILGMRSAHRDIRDRGNIEYLSELSVAEEAKKIRKSLWGEVYHGPSFATISAFGEHSALLHYEVTEETDIPIHYDGMFLFDSGAQYKEGTTDITRSFYFGDRPPEKIKNAYTLALMGHLDLMMAKFRSQVYGRELDGIARQPLWSNGFDYRHVTGHGVGTFSLHKKNMTEECRPILLPQQVYPLKPSLLFARPARIGLGYFEAEQPIVEGMFFTNEPGFYDDEEEGEEFGLRIENVMYVKRAQTEYSFSTYNYLEFEPVSFIPFEPRLIDFSLFSRKQIDFYNAYATSVREEIGRNSKLDSRGREWLNWKTFHVKYDYEWEYNAATMPAHTTYLICLMILWSLFRI</sequence>
<dbReference type="Proteomes" id="UP000230750">
    <property type="component" value="Unassembled WGS sequence"/>
</dbReference>
<evidence type="ECO:0000259" key="3">
    <source>
        <dbReference type="Pfam" id="PF01321"/>
    </source>
</evidence>
<dbReference type="Pfam" id="PF16189">
    <property type="entry name" value="Creatinase_N_2"/>
    <property type="match status" value="1"/>
</dbReference>
<reference evidence="5 6" key="1">
    <citation type="journal article" date="2017" name="PLoS Biol.">
        <title>The sea cucumber genome provides insights into morphological evolution and visceral regeneration.</title>
        <authorList>
            <person name="Zhang X."/>
            <person name="Sun L."/>
            <person name="Yuan J."/>
            <person name="Sun Y."/>
            <person name="Gao Y."/>
            <person name="Zhang L."/>
            <person name="Li S."/>
            <person name="Dai H."/>
            <person name="Hamel J.F."/>
            <person name="Liu C."/>
            <person name="Yu Y."/>
            <person name="Liu S."/>
            <person name="Lin W."/>
            <person name="Guo K."/>
            <person name="Jin S."/>
            <person name="Xu P."/>
            <person name="Storey K.B."/>
            <person name="Huan P."/>
            <person name="Zhang T."/>
            <person name="Zhou Y."/>
            <person name="Zhang J."/>
            <person name="Lin C."/>
            <person name="Li X."/>
            <person name="Xing L."/>
            <person name="Huo D."/>
            <person name="Sun M."/>
            <person name="Wang L."/>
            <person name="Mercier A."/>
            <person name="Li F."/>
            <person name="Yang H."/>
            <person name="Xiang J."/>
        </authorList>
    </citation>
    <scope>NUCLEOTIDE SEQUENCE [LARGE SCALE GENOMIC DNA]</scope>
    <source>
        <strain evidence="5">Shaxun</strain>
        <tissue evidence="5">Muscle</tissue>
    </source>
</reference>
<dbReference type="Pfam" id="PF16188">
    <property type="entry name" value="Peptidase_M24_C"/>
    <property type="match status" value="1"/>
</dbReference>
<dbReference type="STRING" id="307972.A0A2G8L5N6"/>
<comment type="caution">
    <text evidence="5">The sequence shown here is derived from an EMBL/GenBank/DDBJ whole genome shotgun (WGS) entry which is preliminary data.</text>
</comment>